<evidence type="ECO:0000259" key="1">
    <source>
        <dbReference type="PROSITE" id="PS50943"/>
    </source>
</evidence>
<reference evidence="2 3" key="1">
    <citation type="journal article" date="2013" name="Front. Microbiol.">
        <title>The genome of the endophytic bacterium H. frisingense GSF30(T) identifies diverse strategies in the Herbaspirillum genus to interact with plants.</title>
        <authorList>
            <person name="Straub D."/>
            <person name="Rothballer M."/>
            <person name="Hartmann A."/>
            <person name="Ludewig U."/>
        </authorList>
    </citation>
    <scope>NUCLEOTIDE SEQUENCE [LARGE SCALE GENOMIC DNA]</scope>
    <source>
        <strain evidence="2 3">GSF30</strain>
    </source>
</reference>
<dbReference type="RefSeq" id="WP_006461272.1">
    <property type="nucleotide sequence ID" value="NZ_AEEC02000001.1"/>
</dbReference>
<dbReference type="Pfam" id="PF01381">
    <property type="entry name" value="HTH_3"/>
    <property type="match status" value="1"/>
</dbReference>
<protein>
    <submittedName>
        <fullName evidence="2">XRE family transcriptional regulator</fullName>
    </submittedName>
</protein>
<dbReference type="SUPFAM" id="SSF47413">
    <property type="entry name" value="lambda repressor-like DNA-binding domains"/>
    <property type="match status" value="1"/>
</dbReference>
<gene>
    <name evidence="2" type="ORF">HFRIS_000730</name>
</gene>
<evidence type="ECO:0000313" key="3">
    <source>
        <dbReference type="Proteomes" id="UP000006772"/>
    </source>
</evidence>
<sequence>MAINISHPLLTTSQLGQLLVSTRKRKKLTQAEVATRLGLSQNRISHLEHNPDEISAKQLFTWCAALELDLRLGDRAPAPLNTTLEW</sequence>
<evidence type="ECO:0000313" key="2">
    <source>
        <dbReference type="EMBL" id="EOA06793.1"/>
    </source>
</evidence>
<dbReference type="EMBL" id="AEEC02000001">
    <property type="protein sequence ID" value="EOA06793.1"/>
    <property type="molecule type" value="Genomic_DNA"/>
</dbReference>
<dbReference type="SMART" id="SM00530">
    <property type="entry name" value="HTH_XRE"/>
    <property type="match status" value="1"/>
</dbReference>
<dbReference type="InterPro" id="IPR001387">
    <property type="entry name" value="Cro/C1-type_HTH"/>
</dbReference>
<dbReference type="Proteomes" id="UP000006772">
    <property type="component" value="Unassembled WGS sequence"/>
</dbReference>
<proteinExistence type="predicted"/>
<comment type="caution">
    <text evidence="2">The sequence shown here is derived from an EMBL/GenBank/DDBJ whole genome shotgun (WGS) entry which is preliminary data.</text>
</comment>
<dbReference type="InterPro" id="IPR010982">
    <property type="entry name" value="Lambda_DNA-bd_dom_sf"/>
</dbReference>
<dbReference type="AlphaFoldDB" id="A0AAI9IJ32"/>
<accession>A0AAI9IJ32</accession>
<organism evidence="2 3">
    <name type="scientific">Herbaspirillum frisingense GSF30</name>
    <dbReference type="NCBI Taxonomy" id="864073"/>
    <lineage>
        <taxon>Bacteria</taxon>
        <taxon>Pseudomonadati</taxon>
        <taxon>Pseudomonadota</taxon>
        <taxon>Betaproteobacteria</taxon>
        <taxon>Burkholderiales</taxon>
        <taxon>Oxalobacteraceae</taxon>
        <taxon>Herbaspirillum</taxon>
    </lineage>
</organism>
<feature type="domain" description="HTH cro/C1-type" evidence="1">
    <location>
        <begin position="19"/>
        <end position="70"/>
    </location>
</feature>
<dbReference type="GO" id="GO:0003677">
    <property type="term" value="F:DNA binding"/>
    <property type="evidence" value="ECO:0007669"/>
    <property type="project" value="InterPro"/>
</dbReference>
<dbReference type="CDD" id="cd00093">
    <property type="entry name" value="HTH_XRE"/>
    <property type="match status" value="1"/>
</dbReference>
<dbReference type="Gene3D" id="1.10.260.40">
    <property type="entry name" value="lambda repressor-like DNA-binding domains"/>
    <property type="match status" value="1"/>
</dbReference>
<name>A0AAI9IJ32_9BURK</name>
<dbReference type="PROSITE" id="PS50943">
    <property type="entry name" value="HTH_CROC1"/>
    <property type="match status" value="1"/>
</dbReference>